<dbReference type="GO" id="GO:0015074">
    <property type="term" value="P:DNA integration"/>
    <property type="evidence" value="ECO:0007669"/>
    <property type="project" value="InterPro"/>
</dbReference>
<accession>A0A2N9VUP9</accession>
<evidence type="ECO:0000313" key="3">
    <source>
        <dbReference type="Proteomes" id="UP000232163"/>
    </source>
</evidence>
<feature type="domain" description="Integrase catalytic" evidence="1">
    <location>
        <begin position="129"/>
        <end position="315"/>
    </location>
</feature>
<evidence type="ECO:0000313" key="2">
    <source>
        <dbReference type="EMBL" id="PIO43217.1"/>
    </source>
</evidence>
<proteinExistence type="predicted"/>
<dbReference type="AlphaFoldDB" id="A0A2N9VUP9"/>
<dbReference type="GO" id="GO:0003676">
    <property type="term" value="F:nucleic acid binding"/>
    <property type="evidence" value="ECO:0007669"/>
    <property type="project" value="InterPro"/>
</dbReference>
<dbReference type="RefSeq" id="WP_100003215.1">
    <property type="nucleotide sequence ID" value="NZ_CP017943.1"/>
</dbReference>
<dbReference type="PANTHER" id="PTHR35004">
    <property type="entry name" value="TRANSPOSASE RV3428C-RELATED"/>
    <property type="match status" value="1"/>
</dbReference>
<dbReference type="Proteomes" id="UP000232163">
    <property type="component" value="Unassembled WGS sequence"/>
</dbReference>
<reference evidence="2 3" key="1">
    <citation type="journal article" date="2017" name="Int J Environ Stud">
        <title>Does the Miocene-Pliocene relict legume Oxytropis triphylla form nitrogen-fixing nodules with a combination of bacterial strains?</title>
        <authorList>
            <person name="Safronova V."/>
            <person name="Belimov A."/>
            <person name="Sazanova A."/>
            <person name="Kuznetsova I."/>
            <person name="Popova J."/>
            <person name="Andronov E."/>
            <person name="Verkhozina A."/>
            <person name="Tikhonovich I."/>
        </authorList>
    </citation>
    <scope>NUCLEOTIDE SEQUENCE [LARGE SCALE GENOMIC DNA]</scope>
    <source>
        <strain evidence="2 3">Tri-38</strain>
    </source>
</reference>
<evidence type="ECO:0000259" key="1">
    <source>
        <dbReference type="PROSITE" id="PS50994"/>
    </source>
</evidence>
<dbReference type="NCBIfam" id="NF033594">
    <property type="entry name" value="transpos_ISNCY_2"/>
    <property type="match status" value="1"/>
</dbReference>
<dbReference type="EMBL" id="MZMT01000044">
    <property type="protein sequence ID" value="PIO43217.1"/>
    <property type="molecule type" value="Genomic_DNA"/>
</dbReference>
<dbReference type="KEGG" id="pht:BLM14_26855"/>
<dbReference type="InterPro" id="IPR036397">
    <property type="entry name" value="RNaseH_sf"/>
</dbReference>
<name>A0A2N9VUP9_9HYPH</name>
<dbReference type="InterPro" id="IPR009057">
    <property type="entry name" value="Homeodomain-like_sf"/>
</dbReference>
<comment type="caution">
    <text evidence="2">The sequence shown here is derived from an EMBL/GenBank/DDBJ whole genome shotgun (WGS) entry which is preliminary data.</text>
</comment>
<dbReference type="PANTHER" id="PTHR35004:SF7">
    <property type="entry name" value="INTEGRASE PROTEIN"/>
    <property type="match status" value="1"/>
</dbReference>
<sequence length="430" mass="49262">MKVLSVSEREISRIDTLGRVLEGRLTIVRAADILSLSRRQVHRLLATLQRDGPSGLVSKKRGRTSNRAHSTAFRQHALALVREHYSDFGPTLAAEKLLELHSMRIGRETLRLWMKDAGLWLTRRDRGPRIQQPRYRRDCYGELVQIDGSTHHWFEDRGSKCTLLVFIDDATSQLQHLQFAASESAFDYMRATRAYVDQHGKPVAFYSDKHGIFRVYKPSRKAEQPPMTQFGRALAELNIDIICANSSQAKGRVERAHKTLQDRLVKELRLQGICDIGSANAWLPTFVADYNSRFAKLPRSDHNMHRPLAQYEDADAALCIKEKRTVSYQLTLQYDRMHIHLDETEKSRSLQRKEVMVHDYPDGRLEVVHDGDALPFTVFDKVRRVEQGAIVDNKRLGEALAYIAELQKERPSLRAKSAPRRRGQANSAFG</sequence>
<organism evidence="2 3">
    <name type="scientific">Phyllobacterium zundukense</name>
    <dbReference type="NCBI Taxonomy" id="1867719"/>
    <lineage>
        <taxon>Bacteria</taxon>
        <taxon>Pseudomonadati</taxon>
        <taxon>Pseudomonadota</taxon>
        <taxon>Alphaproteobacteria</taxon>
        <taxon>Hyphomicrobiales</taxon>
        <taxon>Phyllobacteriaceae</taxon>
        <taxon>Phyllobacterium</taxon>
    </lineage>
</organism>
<keyword evidence="3" id="KW-1185">Reference proteome</keyword>
<dbReference type="InterPro" id="IPR012337">
    <property type="entry name" value="RNaseH-like_sf"/>
</dbReference>
<dbReference type="InterPro" id="IPR047797">
    <property type="entry name" value="ISNCY_transpos"/>
</dbReference>
<dbReference type="OrthoDB" id="7319221at2"/>
<gene>
    <name evidence="2" type="ORF">B5P45_19225</name>
</gene>
<dbReference type="PROSITE" id="PS50994">
    <property type="entry name" value="INTEGRASE"/>
    <property type="match status" value="1"/>
</dbReference>
<protein>
    <submittedName>
        <fullName evidence="2">ISNCY family transposase</fullName>
    </submittedName>
</protein>
<dbReference type="SUPFAM" id="SSF53098">
    <property type="entry name" value="Ribonuclease H-like"/>
    <property type="match status" value="1"/>
</dbReference>
<dbReference type="Gene3D" id="3.30.420.10">
    <property type="entry name" value="Ribonuclease H-like superfamily/Ribonuclease H"/>
    <property type="match status" value="1"/>
</dbReference>
<dbReference type="InterPro" id="IPR001584">
    <property type="entry name" value="Integrase_cat-core"/>
</dbReference>
<dbReference type="SUPFAM" id="SSF46689">
    <property type="entry name" value="Homeodomain-like"/>
    <property type="match status" value="1"/>
</dbReference>